<dbReference type="SMART" id="SM00849">
    <property type="entry name" value="Lactamase_B"/>
    <property type="match status" value="1"/>
</dbReference>
<keyword evidence="8" id="KW-1185">Reference proteome</keyword>
<reference evidence="6 8" key="2">
    <citation type="submission" date="2020-06" db="EMBL/GenBank/DDBJ databases">
        <title>Complete genome of Paenibacillus barcinonensis KACC11450.</title>
        <authorList>
            <person name="Kim M."/>
            <person name="Park Y.-J."/>
            <person name="Shin J.-H."/>
        </authorList>
    </citation>
    <scope>NUCLEOTIDE SEQUENCE [LARGE SCALE GENOMIC DNA]</scope>
    <source>
        <strain evidence="6 8">KACC11450</strain>
    </source>
</reference>
<comment type="function">
    <text evidence="2">Counteracts the endogenous Pycsar antiviral defense system. Phosphodiesterase that enables metal-dependent hydrolysis of host cyclic nucleotide Pycsar defense signals such as cCMP and cUMP.</text>
</comment>
<evidence type="ECO:0000313" key="7">
    <source>
        <dbReference type="Proteomes" id="UP000247790"/>
    </source>
</evidence>
<name>A0A2V4UZB8_PAEBA</name>
<dbReference type="GO" id="GO:0016787">
    <property type="term" value="F:hydrolase activity"/>
    <property type="evidence" value="ECO:0007669"/>
    <property type="project" value="UniProtKB-KW"/>
</dbReference>
<dbReference type="Gene3D" id="3.60.15.10">
    <property type="entry name" value="Ribonuclease Z/Hydroxyacylglutathione hydrolase-like"/>
    <property type="match status" value="1"/>
</dbReference>
<evidence type="ECO:0000256" key="1">
    <source>
        <dbReference type="ARBA" id="ARBA00034221"/>
    </source>
</evidence>
<organism evidence="5 7">
    <name type="scientific">Paenibacillus barcinonensis</name>
    <dbReference type="NCBI Taxonomy" id="198119"/>
    <lineage>
        <taxon>Bacteria</taxon>
        <taxon>Bacillati</taxon>
        <taxon>Bacillota</taxon>
        <taxon>Bacilli</taxon>
        <taxon>Bacillales</taxon>
        <taxon>Paenibacillaceae</taxon>
        <taxon>Paenibacillus</taxon>
    </lineage>
</organism>
<evidence type="ECO:0000313" key="5">
    <source>
        <dbReference type="EMBL" id="PYE45537.1"/>
    </source>
</evidence>
<dbReference type="EMBL" id="CP054614">
    <property type="protein sequence ID" value="QKS58965.1"/>
    <property type="molecule type" value="Genomic_DNA"/>
</dbReference>
<comment type="catalytic activity">
    <reaction evidence="1">
        <text>3',5'-cyclic CMP + H2O = CMP + H(+)</text>
        <dbReference type="Rhea" id="RHEA:72675"/>
        <dbReference type="ChEBI" id="CHEBI:15377"/>
        <dbReference type="ChEBI" id="CHEBI:15378"/>
        <dbReference type="ChEBI" id="CHEBI:58003"/>
        <dbReference type="ChEBI" id="CHEBI:60377"/>
    </reaction>
    <physiologicalReaction direction="left-to-right" evidence="1">
        <dbReference type="Rhea" id="RHEA:72676"/>
    </physiologicalReaction>
</comment>
<dbReference type="AlphaFoldDB" id="A0A2V4UZB8"/>
<reference evidence="5 7" key="1">
    <citation type="submission" date="2018-06" db="EMBL/GenBank/DDBJ databases">
        <title>Genomic Encyclopedia of Type Strains, Phase III (KMG-III): the genomes of soil and plant-associated and newly described type strains.</title>
        <authorList>
            <person name="Whitman W."/>
        </authorList>
    </citation>
    <scope>NUCLEOTIDE SEQUENCE [LARGE SCALE GENOMIC DNA]</scope>
    <source>
        <strain evidence="5 7">CECT 7022</strain>
    </source>
</reference>
<proteinExistence type="predicted"/>
<evidence type="ECO:0000256" key="2">
    <source>
        <dbReference type="ARBA" id="ARBA00034301"/>
    </source>
</evidence>
<dbReference type="RefSeq" id="WP_110898687.1">
    <property type="nucleotide sequence ID" value="NZ_CP054614.1"/>
</dbReference>
<gene>
    <name evidence="5" type="ORF">DFQ00_11985</name>
    <name evidence="6" type="ORF">HUB98_23970</name>
</gene>
<comment type="catalytic activity">
    <reaction evidence="3">
        <text>3',5'-cyclic UMP + H2O = UMP + H(+)</text>
        <dbReference type="Rhea" id="RHEA:70575"/>
        <dbReference type="ChEBI" id="CHEBI:15377"/>
        <dbReference type="ChEBI" id="CHEBI:15378"/>
        <dbReference type="ChEBI" id="CHEBI:57865"/>
        <dbReference type="ChEBI" id="CHEBI:184387"/>
    </reaction>
    <physiologicalReaction direction="left-to-right" evidence="3">
        <dbReference type="Rhea" id="RHEA:70576"/>
    </physiologicalReaction>
</comment>
<feature type="domain" description="Metallo-beta-lactamase" evidence="4">
    <location>
        <begin position="23"/>
        <end position="223"/>
    </location>
</feature>
<dbReference type="Pfam" id="PF00753">
    <property type="entry name" value="Lactamase_B"/>
    <property type="match status" value="1"/>
</dbReference>
<dbReference type="Proteomes" id="UP000247790">
    <property type="component" value="Unassembled WGS sequence"/>
</dbReference>
<accession>A0A2V4UZB8</accession>
<dbReference type="PANTHER" id="PTHR42951">
    <property type="entry name" value="METALLO-BETA-LACTAMASE DOMAIN-CONTAINING"/>
    <property type="match status" value="1"/>
</dbReference>
<keyword evidence="5" id="KW-0378">Hydrolase</keyword>
<dbReference type="InterPro" id="IPR001279">
    <property type="entry name" value="Metallo-B-lactamas"/>
</dbReference>
<dbReference type="CDD" id="cd07721">
    <property type="entry name" value="yflN-like_MBL-fold"/>
    <property type="match status" value="1"/>
</dbReference>
<evidence type="ECO:0000313" key="6">
    <source>
        <dbReference type="EMBL" id="QKS58965.1"/>
    </source>
</evidence>
<dbReference type="OrthoDB" id="9802248at2"/>
<dbReference type="SUPFAM" id="SSF56281">
    <property type="entry name" value="Metallo-hydrolase/oxidoreductase"/>
    <property type="match status" value="1"/>
</dbReference>
<evidence type="ECO:0000259" key="4">
    <source>
        <dbReference type="SMART" id="SM00849"/>
    </source>
</evidence>
<evidence type="ECO:0000313" key="8">
    <source>
        <dbReference type="Proteomes" id="UP000509327"/>
    </source>
</evidence>
<dbReference type="Proteomes" id="UP000509327">
    <property type="component" value="Chromosome"/>
</dbReference>
<protein>
    <submittedName>
        <fullName evidence="5">Glyoxylase-like metal-dependent hydrolase (Beta-lactamase superfamily II)</fullName>
    </submittedName>
    <submittedName>
        <fullName evidence="6">MBL fold metallo-hydrolase</fullName>
    </submittedName>
</protein>
<dbReference type="PANTHER" id="PTHR42951:SF15">
    <property type="entry name" value="METALLO-BETA-LACTAMASE SUPERFAMILY PROTEIN"/>
    <property type="match status" value="1"/>
</dbReference>
<dbReference type="InterPro" id="IPR050855">
    <property type="entry name" value="NDM-1-like"/>
</dbReference>
<dbReference type="EMBL" id="QJSW01000019">
    <property type="protein sequence ID" value="PYE45537.1"/>
    <property type="molecule type" value="Genomic_DNA"/>
</dbReference>
<evidence type="ECO:0000256" key="3">
    <source>
        <dbReference type="ARBA" id="ARBA00048505"/>
    </source>
</evidence>
<dbReference type="InterPro" id="IPR036866">
    <property type="entry name" value="RibonucZ/Hydroxyglut_hydro"/>
</dbReference>
<sequence length="245" mass="26639">MNPTNPSITVLPLHIPTPTGKSPIHPVLLRDEDGYTLVDTGMIGQFAELESTLEGMNVSLSDIKRVIVTHQDIDHIGNLGALLDAIPGLEVWAHADEIPYLTGAQPLIKFTPERRAMLPAPILALADQLLMQLPEINISRTLADGDILPLQGGTQVIHTPGHTPGHLCLYFGEQQFLLAADELRVVDDELVGPAPPATPDMPEALRSLKKLTGLKLDKVLCYHGGEYTKEPEQRIAELADNPEEA</sequence>